<protein>
    <submittedName>
        <fullName evidence="2">Uncharacterized protein</fullName>
    </submittedName>
</protein>
<comment type="caution">
    <text evidence="2">The sequence shown here is derived from an EMBL/GenBank/DDBJ whole genome shotgun (WGS) entry which is preliminary data.</text>
</comment>
<organism evidence="2 3">
    <name type="scientific">Boletus reticuloceps</name>
    <dbReference type="NCBI Taxonomy" id="495285"/>
    <lineage>
        <taxon>Eukaryota</taxon>
        <taxon>Fungi</taxon>
        <taxon>Dikarya</taxon>
        <taxon>Basidiomycota</taxon>
        <taxon>Agaricomycotina</taxon>
        <taxon>Agaricomycetes</taxon>
        <taxon>Agaricomycetidae</taxon>
        <taxon>Boletales</taxon>
        <taxon>Boletineae</taxon>
        <taxon>Boletaceae</taxon>
        <taxon>Boletoideae</taxon>
        <taxon>Boletus</taxon>
    </lineage>
</organism>
<sequence>MITRVGTGRDGCDSARCDHDYSVHHECILHPGERNTYHSHEPVSQSHSGCKFADRSHWTNAKKESQTLNCSSVHVLLEAITCIWTSPVTSDLCVVLVPALECFTMVFERNEASIETIMLLSTSASPTMSLEFLADGPEYLSRVGESFTPPDVDMNALRAVIPKHLFERRTSQSLLYTLRLVFIAMGLYVFGTSIDKLTSLVPGGPWTKFVVDWTLWCTYWGWHGPAWSGLWALGKPPFCCP</sequence>
<keyword evidence="3" id="KW-1185">Reference proteome</keyword>
<accession>A0A8I3ACP1</accession>
<evidence type="ECO:0000256" key="1">
    <source>
        <dbReference type="SAM" id="Phobius"/>
    </source>
</evidence>
<dbReference type="OrthoDB" id="1461976at2759"/>
<proteinExistence type="predicted"/>
<keyword evidence="1" id="KW-0472">Membrane</keyword>
<evidence type="ECO:0000313" key="3">
    <source>
        <dbReference type="Proteomes" id="UP000683000"/>
    </source>
</evidence>
<dbReference type="EMBL" id="JAGFBS010000002">
    <property type="protein sequence ID" value="KAG6380566.1"/>
    <property type="molecule type" value="Genomic_DNA"/>
</dbReference>
<gene>
    <name evidence="2" type="ORF">JVT61DRAFT_4929</name>
</gene>
<dbReference type="AlphaFoldDB" id="A0A8I3ACP1"/>
<dbReference type="Proteomes" id="UP000683000">
    <property type="component" value="Unassembled WGS sequence"/>
</dbReference>
<evidence type="ECO:0000313" key="2">
    <source>
        <dbReference type="EMBL" id="KAG6380566.1"/>
    </source>
</evidence>
<reference evidence="2" key="1">
    <citation type="submission" date="2021-03" db="EMBL/GenBank/DDBJ databases">
        <title>Evolutionary innovations through gain and loss of genes in the ectomycorrhizal Boletales.</title>
        <authorList>
            <person name="Wu G."/>
            <person name="Miyauchi S."/>
            <person name="Morin E."/>
            <person name="Yang Z.-L."/>
            <person name="Xu J."/>
            <person name="Martin F.M."/>
        </authorList>
    </citation>
    <scope>NUCLEOTIDE SEQUENCE</scope>
    <source>
        <strain evidence="2">BR01</strain>
    </source>
</reference>
<keyword evidence="1" id="KW-1133">Transmembrane helix</keyword>
<keyword evidence="1" id="KW-0812">Transmembrane</keyword>
<feature type="transmembrane region" description="Helical" evidence="1">
    <location>
        <begin position="173"/>
        <end position="191"/>
    </location>
</feature>
<name>A0A8I3ACP1_9AGAM</name>